<dbReference type="InterPro" id="IPR006119">
    <property type="entry name" value="Resolv_N"/>
</dbReference>
<dbReference type="Gene3D" id="3.90.1750.20">
    <property type="entry name" value="Putative Large Serine Recombinase, Chain B, Domain 2"/>
    <property type="match status" value="1"/>
</dbReference>
<evidence type="ECO:0000256" key="3">
    <source>
        <dbReference type="SAM" id="MobiDB-lite"/>
    </source>
</evidence>
<keyword evidence="7" id="KW-1185">Reference proteome</keyword>
<organism evidence="6 7">
    <name type="scientific">Protaetiibacter larvae</name>
    <dbReference type="NCBI Taxonomy" id="2592654"/>
    <lineage>
        <taxon>Bacteria</taxon>
        <taxon>Bacillati</taxon>
        <taxon>Actinomycetota</taxon>
        <taxon>Actinomycetes</taxon>
        <taxon>Micrococcales</taxon>
        <taxon>Microbacteriaceae</taxon>
        <taxon>Protaetiibacter</taxon>
    </lineage>
</organism>
<dbReference type="Gene3D" id="3.40.50.1390">
    <property type="entry name" value="Resolvase, N-terminal catalytic domain"/>
    <property type="match status" value="1"/>
</dbReference>
<dbReference type="Pfam" id="PF07508">
    <property type="entry name" value="Recombinase"/>
    <property type="match status" value="1"/>
</dbReference>
<dbReference type="InterPro" id="IPR025827">
    <property type="entry name" value="Zn_ribbon_recom_dom"/>
</dbReference>
<gene>
    <name evidence="6" type="ORF">FLP23_11475</name>
</gene>
<evidence type="ECO:0008006" key="8">
    <source>
        <dbReference type="Google" id="ProtNLM"/>
    </source>
</evidence>
<reference evidence="6 7" key="1">
    <citation type="submission" date="2019-09" db="EMBL/GenBank/DDBJ databases">
        <title>Genome sequencing of strain KACC 19322.</title>
        <authorList>
            <person name="Heo J."/>
            <person name="Kim S.-J."/>
            <person name="Kim J.-S."/>
            <person name="Hong S.-B."/>
            <person name="Kwon S.-W."/>
        </authorList>
    </citation>
    <scope>NUCLEOTIDE SEQUENCE [LARGE SCALE GENOMIC DNA]</scope>
    <source>
        <strain evidence="6 7">KACC 19322</strain>
    </source>
</reference>
<dbReference type="GO" id="GO:0000150">
    <property type="term" value="F:DNA strand exchange activity"/>
    <property type="evidence" value="ECO:0007669"/>
    <property type="project" value="InterPro"/>
</dbReference>
<evidence type="ECO:0000259" key="5">
    <source>
        <dbReference type="PROSITE" id="PS51737"/>
    </source>
</evidence>
<dbReference type="Pfam" id="PF00239">
    <property type="entry name" value="Resolvase"/>
    <property type="match status" value="1"/>
</dbReference>
<dbReference type="Pfam" id="PF13408">
    <property type="entry name" value="Zn_ribbon_recom"/>
    <property type="match status" value="1"/>
</dbReference>
<proteinExistence type="predicted"/>
<dbReference type="PROSITE" id="PS51737">
    <property type="entry name" value="RECOMBINASE_DNA_BIND"/>
    <property type="match status" value="1"/>
</dbReference>
<dbReference type="PANTHER" id="PTHR30461:SF2">
    <property type="entry name" value="SERINE RECOMBINASE PINE-RELATED"/>
    <property type="match status" value="1"/>
</dbReference>
<dbReference type="SMART" id="SM00857">
    <property type="entry name" value="Resolvase"/>
    <property type="match status" value="1"/>
</dbReference>
<dbReference type="RefSeq" id="WP_149325983.1">
    <property type="nucleotide sequence ID" value="NZ_CP043504.1"/>
</dbReference>
<feature type="domain" description="Resolvase/invertase-type recombinase catalytic" evidence="4">
    <location>
        <begin position="4"/>
        <end position="150"/>
    </location>
</feature>
<feature type="region of interest" description="Disordered" evidence="3">
    <location>
        <begin position="213"/>
        <end position="236"/>
    </location>
</feature>
<dbReference type="PANTHER" id="PTHR30461">
    <property type="entry name" value="DNA-INVERTASE FROM LAMBDOID PROPHAGE"/>
    <property type="match status" value="1"/>
</dbReference>
<dbReference type="InterPro" id="IPR011109">
    <property type="entry name" value="DNA_bind_recombinase_dom"/>
</dbReference>
<dbReference type="OrthoDB" id="4500247at2"/>
<accession>A0A5C1Y9S4</accession>
<keyword evidence="2" id="KW-0233">DNA recombination</keyword>
<evidence type="ECO:0000313" key="7">
    <source>
        <dbReference type="Proteomes" id="UP000322159"/>
    </source>
</evidence>
<dbReference type="InterPro" id="IPR038109">
    <property type="entry name" value="DNA_bind_recomb_sf"/>
</dbReference>
<evidence type="ECO:0000259" key="4">
    <source>
        <dbReference type="PROSITE" id="PS51736"/>
    </source>
</evidence>
<dbReference type="PROSITE" id="PS51736">
    <property type="entry name" value="RECOMBINASES_3"/>
    <property type="match status" value="1"/>
</dbReference>
<sequence>MAKRAVLYVRVSRSTEESVSIARQERELLDLAESEGWQVVGTFRDDGLSGRVERKKAEAALEAIADGQADVLAVWEMSRFSRMGLSVVARLVTVLRERPGSLFVAKKEGLRSDQPAFGIMAAVIAEVAAMEAEATRDRIRSMRAHVLAETDPSSQRWLGGSPPMGYRAVARAEGGKALAVDDYEAAHLREAARMLTHGGTITEVTRYLNDAGVPTPQSAARRARQKGQPTEGHDGGLWRVSTIRKLMQSPTLLGRTTRMVETGRRSDGSPIIDYRAVTDAQGLPIQRWEPVLDAGTFAALQEMFKARGPNQARKAASWLSGVLFCDLCGSVLYATRRKGRNVDAFRCSNRAVPDHSCPGVSVSRDAAEEYMEATILKMIGDLKEYRVETRTEGGDAGALDDVAQAIEDLQAALAADGADYGVLLPRLDELKAERRRLLAEPGKIVTVRTATGRLLRDAWKDGDIPERQHILSDMLDGVRVVKATSPGRLSRMEDRLVPVWIEHPVEDD</sequence>
<protein>
    <recommendedName>
        <fullName evidence="8">Recombinase family protein</fullName>
    </recommendedName>
</protein>
<dbReference type="GO" id="GO:0003677">
    <property type="term" value="F:DNA binding"/>
    <property type="evidence" value="ECO:0007669"/>
    <property type="project" value="UniProtKB-KW"/>
</dbReference>
<dbReference type="InterPro" id="IPR050639">
    <property type="entry name" value="SSR_resolvase"/>
</dbReference>
<dbReference type="Proteomes" id="UP000322159">
    <property type="component" value="Chromosome"/>
</dbReference>
<evidence type="ECO:0000256" key="1">
    <source>
        <dbReference type="ARBA" id="ARBA00023125"/>
    </source>
</evidence>
<keyword evidence="1" id="KW-0238">DNA-binding</keyword>
<evidence type="ECO:0000256" key="2">
    <source>
        <dbReference type="ARBA" id="ARBA00023172"/>
    </source>
</evidence>
<dbReference type="KEGG" id="lyk:FLP23_11475"/>
<dbReference type="AlphaFoldDB" id="A0A5C1Y9S4"/>
<evidence type="ECO:0000313" key="6">
    <source>
        <dbReference type="EMBL" id="QEO10566.1"/>
    </source>
</evidence>
<dbReference type="EMBL" id="CP043504">
    <property type="protein sequence ID" value="QEO10566.1"/>
    <property type="molecule type" value="Genomic_DNA"/>
</dbReference>
<dbReference type="CDD" id="cd00338">
    <property type="entry name" value="Ser_Recombinase"/>
    <property type="match status" value="1"/>
</dbReference>
<name>A0A5C1Y9S4_9MICO</name>
<feature type="domain" description="Recombinase" evidence="5">
    <location>
        <begin position="163"/>
        <end position="310"/>
    </location>
</feature>
<dbReference type="InterPro" id="IPR036162">
    <property type="entry name" value="Resolvase-like_N_sf"/>
</dbReference>
<dbReference type="SUPFAM" id="SSF53041">
    <property type="entry name" value="Resolvase-like"/>
    <property type="match status" value="1"/>
</dbReference>